<reference evidence="2" key="1">
    <citation type="journal article" date="2019" name="Int. J. Syst. Evol. Microbiol.">
        <title>The Global Catalogue of Microorganisms (GCM) 10K type strain sequencing project: providing services to taxonomists for standard genome sequencing and annotation.</title>
        <authorList>
            <consortium name="The Broad Institute Genomics Platform"/>
            <consortium name="The Broad Institute Genome Sequencing Center for Infectious Disease"/>
            <person name="Wu L."/>
            <person name="Ma J."/>
        </authorList>
    </citation>
    <scope>NUCLEOTIDE SEQUENCE [LARGE SCALE GENOMIC DNA]</scope>
    <source>
        <strain evidence="2">JCM 31921</strain>
    </source>
</reference>
<organism evidence="1 2">
    <name type="scientific">Rurimicrobium arvi</name>
    <dbReference type="NCBI Taxonomy" id="2049916"/>
    <lineage>
        <taxon>Bacteria</taxon>
        <taxon>Pseudomonadati</taxon>
        <taxon>Bacteroidota</taxon>
        <taxon>Chitinophagia</taxon>
        <taxon>Chitinophagales</taxon>
        <taxon>Chitinophagaceae</taxon>
        <taxon>Rurimicrobium</taxon>
    </lineage>
</organism>
<dbReference type="CDD" id="cd07177">
    <property type="entry name" value="terB_like"/>
    <property type="match status" value="1"/>
</dbReference>
<proteinExistence type="predicted"/>
<dbReference type="InterPro" id="IPR029024">
    <property type="entry name" value="TerB-like"/>
</dbReference>
<dbReference type="SUPFAM" id="SSF158682">
    <property type="entry name" value="TerB-like"/>
    <property type="match status" value="1"/>
</dbReference>
<evidence type="ECO:0000313" key="1">
    <source>
        <dbReference type="EMBL" id="GAA4451087.1"/>
    </source>
</evidence>
<evidence type="ECO:0008006" key="3">
    <source>
        <dbReference type="Google" id="ProtNLM"/>
    </source>
</evidence>
<name>A0ABP8MIB7_9BACT</name>
<evidence type="ECO:0000313" key="2">
    <source>
        <dbReference type="Proteomes" id="UP001501410"/>
    </source>
</evidence>
<accession>A0ABP8MIB7</accession>
<comment type="caution">
    <text evidence="1">The sequence shown here is derived from an EMBL/GenBank/DDBJ whole genome shotgun (WGS) entry which is preliminary data.</text>
</comment>
<dbReference type="Proteomes" id="UP001501410">
    <property type="component" value="Unassembled WGS sequence"/>
</dbReference>
<keyword evidence="2" id="KW-1185">Reference proteome</keyword>
<sequence>MNKTMAGYHILMILSAVDFRFNPNEDIVIRDYLLHEFPFHVNLDKQMATISNLKPDEWESHYIKAIEDFYDDSTEQERLKLLDFAMQLCKADSVITKTENHYLNLLFEAWDPQ</sequence>
<protein>
    <recommendedName>
        <fullName evidence="3">TerB family tellurite resistance protein</fullName>
    </recommendedName>
</protein>
<gene>
    <name evidence="1" type="ORF">GCM10023092_08110</name>
</gene>
<dbReference type="EMBL" id="BAABEZ010000004">
    <property type="protein sequence ID" value="GAA4451087.1"/>
    <property type="molecule type" value="Genomic_DNA"/>
</dbReference>